<keyword evidence="9" id="KW-0539">Nucleus</keyword>
<dbReference type="PROSITE" id="PS50097">
    <property type="entry name" value="BTB"/>
    <property type="match status" value="1"/>
</dbReference>
<feature type="compositionally biased region" description="Basic and acidic residues" evidence="12">
    <location>
        <begin position="248"/>
        <end position="258"/>
    </location>
</feature>
<feature type="compositionally biased region" description="Basic and acidic residues" evidence="12">
    <location>
        <begin position="319"/>
        <end position="329"/>
    </location>
</feature>
<feature type="region of interest" description="Disordered" evidence="12">
    <location>
        <begin position="293"/>
        <end position="357"/>
    </location>
</feature>
<dbReference type="GO" id="GO:0048813">
    <property type="term" value="P:dendrite morphogenesis"/>
    <property type="evidence" value="ECO:0007669"/>
    <property type="project" value="UniProtKB-ARBA"/>
</dbReference>
<dbReference type="Pfam" id="PF00651">
    <property type="entry name" value="BTB"/>
    <property type="match status" value="1"/>
</dbReference>
<keyword evidence="3" id="KW-0479">Metal-binding</keyword>
<evidence type="ECO:0000313" key="16">
    <source>
        <dbReference type="Proteomes" id="UP000677054"/>
    </source>
</evidence>
<dbReference type="Proteomes" id="UP000677054">
    <property type="component" value="Unassembled WGS sequence"/>
</dbReference>
<proteinExistence type="predicted"/>
<feature type="compositionally biased region" description="Low complexity" evidence="12">
    <location>
        <begin position="212"/>
        <end position="230"/>
    </location>
</feature>
<dbReference type="GO" id="GO:0008406">
    <property type="term" value="P:gonad development"/>
    <property type="evidence" value="ECO:0007669"/>
    <property type="project" value="UniProtKB-ARBA"/>
</dbReference>
<keyword evidence="2" id="KW-0217">Developmental protein</keyword>
<feature type="compositionally biased region" description="Basic and acidic residues" evidence="12">
    <location>
        <begin position="184"/>
        <end position="193"/>
    </location>
</feature>
<dbReference type="GO" id="GO:0008270">
    <property type="term" value="F:zinc ion binding"/>
    <property type="evidence" value="ECO:0007669"/>
    <property type="project" value="UniProtKB-KW"/>
</dbReference>
<protein>
    <submittedName>
        <fullName evidence="15">Uncharacterized protein</fullName>
    </submittedName>
</protein>
<feature type="compositionally biased region" description="Low complexity" evidence="12">
    <location>
        <begin position="298"/>
        <end position="318"/>
    </location>
</feature>
<evidence type="ECO:0000256" key="12">
    <source>
        <dbReference type="SAM" id="MobiDB-lite"/>
    </source>
</evidence>
<dbReference type="GO" id="GO:0007464">
    <property type="term" value="P:R3/R4 cell fate commitment"/>
    <property type="evidence" value="ECO:0007669"/>
    <property type="project" value="UniProtKB-ARBA"/>
</dbReference>
<dbReference type="SUPFAM" id="SSF57667">
    <property type="entry name" value="beta-beta-alpha zinc fingers"/>
    <property type="match status" value="1"/>
</dbReference>
<evidence type="ECO:0000256" key="4">
    <source>
        <dbReference type="ARBA" id="ARBA00022737"/>
    </source>
</evidence>
<dbReference type="GO" id="GO:0007526">
    <property type="term" value="P:larval somatic muscle development"/>
    <property type="evidence" value="ECO:0007669"/>
    <property type="project" value="UniProtKB-ARBA"/>
</dbReference>
<dbReference type="InterPro" id="IPR011333">
    <property type="entry name" value="SKP1/BTB/POZ_sf"/>
</dbReference>
<dbReference type="OrthoDB" id="10027876at2759"/>
<dbReference type="PANTHER" id="PTHR23110">
    <property type="entry name" value="BTB DOMAIN TRANSCRIPTION FACTOR"/>
    <property type="match status" value="1"/>
</dbReference>
<dbReference type="EMBL" id="CAJPEV010001133">
    <property type="protein sequence ID" value="CAG0890924.1"/>
    <property type="molecule type" value="Genomic_DNA"/>
</dbReference>
<evidence type="ECO:0000256" key="2">
    <source>
        <dbReference type="ARBA" id="ARBA00022473"/>
    </source>
</evidence>
<organism evidence="15">
    <name type="scientific">Darwinula stevensoni</name>
    <dbReference type="NCBI Taxonomy" id="69355"/>
    <lineage>
        <taxon>Eukaryota</taxon>
        <taxon>Metazoa</taxon>
        <taxon>Ecdysozoa</taxon>
        <taxon>Arthropoda</taxon>
        <taxon>Crustacea</taxon>
        <taxon>Oligostraca</taxon>
        <taxon>Ostracoda</taxon>
        <taxon>Podocopa</taxon>
        <taxon>Podocopida</taxon>
        <taxon>Darwinulocopina</taxon>
        <taxon>Darwinuloidea</taxon>
        <taxon>Darwinulidae</taxon>
        <taxon>Darwinula</taxon>
    </lineage>
</organism>
<dbReference type="InterPro" id="IPR036236">
    <property type="entry name" value="Znf_C2H2_sf"/>
</dbReference>
<evidence type="ECO:0000259" key="14">
    <source>
        <dbReference type="PROSITE" id="PS50157"/>
    </source>
</evidence>
<keyword evidence="8" id="KW-0524">Neurogenesis</keyword>
<evidence type="ECO:0000259" key="13">
    <source>
        <dbReference type="PROSITE" id="PS50097"/>
    </source>
</evidence>
<keyword evidence="7" id="KW-0862">Zinc</keyword>
<dbReference type="SMART" id="SM00225">
    <property type="entry name" value="BTB"/>
    <property type="match status" value="1"/>
</dbReference>
<keyword evidence="16" id="KW-1185">Reference proteome</keyword>
<feature type="domain" description="C2H2-type" evidence="14">
    <location>
        <begin position="408"/>
        <end position="435"/>
    </location>
</feature>
<reference evidence="15" key="1">
    <citation type="submission" date="2020-11" db="EMBL/GenBank/DDBJ databases">
        <authorList>
            <person name="Tran Van P."/>
        </authorList>
    </citation>
    <scope>NUCLEOTIDE SEQUENCE</scope>
</reference>
<dbReference type="PROSITE" id="PS00028">
    <property type="entry name" value="ZINC_FINGER_C2H2_1"/>
    <property type="match status" value="1"/>
</dbReference>
<dbReference type="InterPro" id="IPR000210">
    <property type="entry name" value="BTB/POZ_dom"/>
</dbReference>
<dbReference type="SMART" id="SM00355">
    <property type="entry name" value="ZnF_C2H2"/>
    <property type="match status" value="2"/>
</dbReference>
<feature type="region of interest" description="Disordered" evidence="12">
    <location>
        <begin position="164"/>
        <end position="274"/>
    </location>
</feature>
<name>A0A7R9A7A5_9CRUS</name>
<dbReference type="GO" id="GO:0045476">
    <property type="term" value="P:nurse cell apoptotic process"/>
    <property type="evidence" value="ECO:0007669"/>
    <property type="project" value="UniProtKB-ARBA"/>
</dbReference>
<dbReference type="FunFam" id="3.30.160.60:FF:000250">
    <property type="entry name" value="zinc finger protein 197 isoform X1"/>
    <property type="match status" value="1"/>
</dbReference>
<feature type="compositionally biased region" description="Polar residues" evidence="12">
    <location>
        <begin position="170"/>
        <end position="179"/>
    </location>
</feature>
<evidence type="ECO:0000256" key="8">
    <source>
        <dbReference type="ARBA" id="ARBA00022902"/>
    </source>
</evidence>
<dbReference type="GO" id="GO:0045467">
    <property type="term" value="P:R7 cell development"/>
    <property type="evidence" value="ECO:0007669"/>
    <property type="project" value="UniProtKB-ARBA"/>
</dbReference>
<dbReference type="EMBL" id="LR900650">
    <property type="protein sequence ID" value="CAD7246438.1"/>
    <property type="molecule type" value="Genomic_DNA"/>
</dbReference>
<dbReference type="PROSITE" id="PS50157">
    <property type="entry name" value="ZINC_FINGER_C2H2_2"/>
    <property type="match status" value="2"/>
</dbReference>
<keyword evidence="6" id="KW-0221">Differentiation</keyword>
<evidence type="ECO:0000256" key="9">
    <source>
        <dbReference type="ARBA" id="ARBA00023242"/>
    </source>
</evidence>
<dbReference type="SUPFAM" id="SSF54695">
    <property type="entry name" value="POZ domain"/>
    <property type="match status" value="1"/>
</dbReference>
<evidence type="ECO:0000256" key="6">
    <source>
        <dbReference type="ARBA" id="ARBA00022782"/>
    </source>
</evidence>
<gene>
    <name evidence="15" type="ORF">DSTB1V02_LOCUS6288</name>
</gene>
<evidence type="ECO:0000256" key="3">
    <source>
        <dbReference type="ARBA" id="ARBA00022723"/>
    </source>
</evidence>
<dbReference type="GO" id="GO:0005634">
    <property type="term" value="C:nucleus"/>
    <property type="evidence" value="ECO:0007669"/>
    <property type="project" value="UniProtKB-SubCell"/>
</dbReference>
<dbReference type="Gene3D" id="3.30.710.10">
    <property type="entry name" value="Potassium Channel Kv1.1, Chain A"/>
    <property type="match status" value="1"/>
</dbReference>
<accession>A0A7R9A7A5</accession>
<evidence type="ECO:0000256" key="5">
    <source>
        <dbReference type="ARBA" id="ARBA00022771"/>
    </source>
</evidence>
<feature type="domain" description="C2H2-type" evidence="14">
    <location>
        <begin position="436"/>
        <end position="462"/>
    </location>
</feature>
<evidence type="ECO:0000256" key="7">
    <source>
        <dbReference type="ARBA" id="ARBA00022833"/>
    </source>
</evidence>
<dbReference type="InterPro" id="IPR051095">
    <property type="entry name" value="Dros_DevTransReg"/>
</dbReference>
<feature type="compositionally biased region" description="Basic and acidic residues" evidence="12">
    <location>
        <begin position="231"/>
        <end position="241"/>
    </location>
</feature>
<evidence type="ECO:0000256" key="1">
    <source>
        <dbReference type="ARBA" id="ARBA00004123"/>
    </source>
</evidence>
<dbReference type="AlphaFoldDB" id="A0A7R9A7A5"/>
<sequence>MQLVSIASEPWWILTMASSSKYNLKWNSHHTEAFHGFETLRSREVLVDVTLMCEGQSLKAHKLVLCAGSGYFERVLQRDSHHNPMMYFFGVDVHLLKFLVDFMYIGEVDIPSIDLEKFIQLAEVLEVKGLKGDHSKKSYSVGTATSTGTTIPVSDVQHALSHKRKAAAWQSYNEGSQHSKTSRRSQEMARNDGKPSNLLQENGPLPKKKPESTSWSASGASPSVPSSSAPTKEEPVIKDEVVDIVEEETIKNEEHEQPVEQEDWDAESQTSYYQDPEGEEAALNNLEMPQNVPAEINPASTSWSASGASPSVPSSSAPTKEEPVIKDEVVDIVEEETIKNEEHEQPVEQEDWDAESQTSYYQDPEGEEAALNNLEMPQNVPAEINPATLKAEMQFIWSGKTWNDMRLHLCGVCGYRSPNKTHVMYHIHTHTGARPYHCQECGRSFSQKAHLNRHKISHLNIS</sequence>
<dbReference type="PANTHER" id="PTHR23110:SF111">
    <property type="entry name" value="LONGITUDINALS LACKING PROTEIN, ISOFORMS F_I_K_T"/>
    <property type="match status" value="1"/>
</dbReference>
<dbReference type="Gene3D" id="3.30.160.60">
    <property type="entry name" value="Classic Zinc Finger"/>
    <property type="match status" value="1"/>
</dbReference>
<evidence type="ECO:0000256" key="11">
    <source>
        <dbReference type="PROSITE-ProRule" id="PRU00042"/>
    </source>
</evidence>
<dbReference type="CDD" id="cd18315">
    <property type="entry name" value="BTB_POZ_BAB-like"/>
    <property type="match status" value="1"/>
</dbReference>
<dbReference type="GO" id="GO:0035167">
    <property type="term" value="P:larval lymph gland hemopoiesis"/>
    <property type="evidence" value="ECO:0007669"/>
    <property type="project" value="UniProtKB-ARBA"/>
</dbReference>
<keyword evidence="5 11" id="KW-0863">Zinc-finger</keyword>
<keyword evidence="4" id="KW-0677">Repeat</keyword>
<evidence type="ECO:0000313" key="15">
    <source>
        <dbReference type="EMBL" id="CAD7246438.1"/>
    </source>
</evidence>
<feature type="compositionally biased region" description="Basic and acidic residues" evidence="12">
    <location>
        <begin position="336"/>
        <end position="346"/>
    </location>
</feature>
<dbReference type="InterPro" id="IPR013087">
    <property type="entry name" value="Znf_C2H2_type"/>
</dbReference>
<feature type="domain" description="BTB" evidence="13">
    <location>
        <begin position="47"/>
        <end position="112"/>
    </location>
</feature>
<comment type="function">
    <text evidence="10">Putative transcription factor required for axon growth and guidance in the central and peripheral nervous systems. Repels CNS axons away from the midline by promoting the expression of the midline repellent sli and its receptor robo.</text>
</comment>
<comment type="subcellular location">
    <subcellularLocation>
        <location evidence="1">Nucleus</location>
    </subcellularLocation>
</comment>
<dbReference type="GO" id="GO:0016199">
    <property type="term" value="P:axon midline choice point recognition"/>
    <property type="evidence" value="ECO:0007669"/>
    <property type="project" value="UniProtKB-ARBA"/>
</dbReference>
<evidence type="ECO:0000256" key="10">
    <source>
        <dbReference type="ARBA" id="ARBA00037382"/>
    </source>
</evidence>
<dbReference type="GO" id="GO:0006357">
    <property type="term" value="P:regulation of transcription by RNA polymerase II"/>
    <property type="evidence" value="ECO:0007669"/>
    <property type="project" value="TreeGrafter"/>
</dbReference>